<evidence type="ECO:0000313" key="1">
    <source>
        <dbReference type="EMBL" id="ODN43348.1"/>
    </source>
</evidence>
<organism evidence="1 2">
    <name type="scientific">Piscirickettsia litoralis</name>
    <dbReference type="NCBI Taxonomy" id="1891921"/>
    <lineage>
        <taxon>Bacteria</taxon>
        <taxon>Pseudomonadati</taxon>
        <taxon>Pseudomonadota</taxon>
        <taxon>Gammaproteobacteria</taxon>
        <taxon>Thiotrichales</taxon>
        <taxon>Piscirickettsiaceae</taxon>
        <taxon>Piscirickettsia</taxon>
    </lineage>
</organism>
<name>A0ABX3A3C9_9GAMM</name>
<protein>
    <submittedName>
        <fullName evidence="1">Uncharacterized protein</fullName>
    </submittedName>
</protein>
<proteinExistence type="predicted"/>
<evidence type="ECO:0000313" key="2">
    <source>
        <dbReference type="Proteomes" id="UP000094329"/>
    </source>
</evidence>
<gene>
    <name evidence="1" type="ORF">BGC07_10945</name>
</gene>
<comment type="caution">
    <text evidence="1">The sequence shown here is derived from an EMBL/GenBank/DDBJ whole genome shotgun (WGS) entry which is preliminary data.</text>
</comment>
<dbReference type="Proteomes" id="UP000094329">
    <property type="component" value="Unassembled WGS sequence"/>
</dbReference>
<sequence length="81" mass="8727">MCFFTQFRGGTASAYTLTASGVTANGDYWVYVPSTSRDKITKGDKYPVILNSQLSTDAVVGSSPEVFFVDHLGQKSGQPKV</sequence>
<reference evidence="1 2" key="1">
    <citation type="submission" date="2016-08" db="EMBL/GenBank/DDBJ databases">
        <title>Draft genome sequence of Candidatus Piscirickettsia litoralis, from seawater.</title>
        <authorList>
            <person name="Wan X."/>
            <person name="Lee A.J."/>
            <person name="Hou S."/>
            <person name="Donachie S.P."/>
        </authorList>
    </citation>
    <scope>NUCLEOTIDE SEQUENCE [LARGE SCALE GENOMIC DNA]</scope>
    <source>
        <strain evidence="1 2">Y2</strain>
    </source>
</reference>
<accession>A0ABX3A3C9</accession>
<dbReference type="RefSeq" id="WP_069313145.1">
    <property type="nucleotide sequence ID" value="NZ_MDTU01000001.1"/>
</dbReference>
<keyword evidence="2" id="KW-1185">Reference proteome</keyword>
<dbReference type="EMBL" id="MDTU01000001">
    <property type="protein sequence ID" value="ODN43348.1"/>
    <property type="molecule type" value="Genomic_DNA"/>
</dbReference>